<keyword evidence="3" id="KW-1185">Reference proteome</keyword>
<feature type="transmembrane region" description="Helical" evidence="1">
    <location>
        <begin position="81"/>
        <end position="103"/>
    </location>
</feature>
<protein>
    <submittedName>
        <fullName evidence="2">Uncharacterized protein</fullName>
    </submittedName>
</protein>
<keyword evidence="1" id="KW-0472">Membrane</keyword>
<dbReference type="EMBL" id="WEID01000015">
    <property type="protein sequence ID" value="KAB8138683.1"/>
    <property type="molecule type" value="Genomic_DNA"/>
</dbReference>
<dbReference type="Proteomes" id="UP000480246">
    <property type="component" value="Unassembled WGS sequence"/>
</dbReference>
<organism evidence="2 3">
    <name type="scientific">Gracilibacillus oryzae</name>
    <dbReference type="NCBI Taxonomy" id="1672701"/>
    <lineage>
        <taxon>Bacteria</taxon>
        <taxon>Bacillati</taxon>
        <taxon>Bacillota</taxon>
        <taxon>Bacilli</taxon>
        <taxon>Bacillales</taxon>
        <taxon>Bacillaceae</taxon>
        <taxon>Gracilibacillus</taxon>
    </lineage>
</organism>
<accession>A0A7C8GUX0</accession>
<reference evidence="2 3" key="1">
    <citation type="submission" date="2019-10" db="EMBL/GenBank/DDBJ databases">
        <title>Gracilibacillus sp. nov. isolated from rice seeds.</title>
        <authorList>
            <person name="He S."/>
        </authorList>
    </citation>
    <scope>NUCLEOTIDE SEQUENCE [LARGE SCALE GENOMIC DNA]</scope>
    <source>
        <strain evidence="2 3">TD8</strain>
    </source>
</reference>
<dbReference type="RefSeq" id="WP_153401614.1">
    <property type="nucleotide sequence ID" value="NZ_ML762425.1"/>
</dbReference>
<sequence>MYYWISYIIAILLTALSYYTGSKIVKKEMTVLQALIIGTSVVSVGALTEFLGAQIWLIVLMPFPVGMILSYIFLKTTLIRWLGTYLFILFLYTIIHIIVSYFFQFHSLIPAWHLS</sequence>
<dbReference type="AlphaFoldDB" id="A0A7C8GUX0"/>
<proteinExistence type="predicted"/>
<evidence type="ECO:0000313" key="2">
    <source>
        <dbReference type="EMBL" id="KAB8138683.1"/>
    </source>
</evidence>
<feature type="transmembrane region" description="Helical" evidence="1">
    <location>
        <begin position="29"/>
        <end position="47"/>
    </location>
</feature>
<gene>
    <name evidence="2" type="ORF">F9U64_03440</name>
</gene>
<feature type="transmembrane region" description="Helical" evidence="1">
    <location>
        <begin position="6"/>
        <end position="22"/>
    </location>
</feature>
<evidence type="ECO:0000256" key="1">
    <source>
        <dbReference type="SAM" id="Phobius"/>
    </source>
</evidence>
<name>A0A7C8GUX0_9BACI</name>
<feature type="transmembrane region" description="Helical" evidence="1">
    <location>
        <begin position="53"/>
        <end position="74"/>
    </location>
</feature>
<dbReference type="OrthoDB" id="2644512at2"/>
<comment type="caution">
    <text evidence="2">The sequence shown here is derived from an EMBL/GenBank/DDBJ whole genome shotgun (WGS) entry which is preliminary data.</text>
</comment>
<keyword evidence="1" id="KW-0812">Transmembrane</keyword>
<keyword evidence="1" id="KW-1133">Transmembrane helix</keyword>
<evidence type="ECO:0000313" key="3">
    <source>
        <dbReference type="Proteomes" id="UP000480246"/>
    </source>
</evidence>